<dbReference type="AlphaFoldDB" id="A0A9X2HBN0"/>
<dbReference type="SUPFAM" id="SSF88713">
    <property type="entry name" value="Glycoside hydrolase/deacetylase"/>
    <property type="match status" value="1"/>
</dbReference>
<dbReference type="Proteomes" id="UP001155220">
    <property type="component" value="Unassembled WGS sequence"/>
</dbReference>
<accession>A0A9X2HBN0</accession>
<dbReference type="Gene3D" id="3.20.20.370">
    <property type="entry name" value="Glycoside hydrolase/deacetylase"/>
    <property type="match status" value="1"/>
</dbReference>
<reference evidence="1" key="1">
    <citation type="submission" date="2022-03" db="EMBL/GenBank/DDBJ databases">
        <title>Aurantimonas Liuensis sp. Nov., isolated from the hadal seawater of the Mariana Trench.</title>
        <authorList>
            <person name="Liu R."/>
        </authorList>
    </citation>
    <scope>NUCLEOTIDE SEQUENCE</scope>
    <source>
        <strain evidence="1">LRZ36</strain>
    </source>
</reference>
<dbReference type="CDD" id="cd10928">
    <property type="entry name" value="CE4_u4"/>
    <property type="match status" value="1"/>
</dbReference>
<gene>
    <name evidence="1" type="ORF">MJ956_17530</name>
</gene>
<dbReference type="EMBL" id="JALHBS010000115">
    <property type="protein sequence ID" value="MCP3056930.1"/>
    <property type="molecule type" value="Genomic_DNA"/>
</dbReference>
<dbReference type="InterPro" id="IPR049591">
    <property type="entry name" value="CE4_u4-like"/>
</dbReference>
<dbReference type="GO" id="GO:0005975">
    <property type="term" value="P:carbohydrate metabolic process"/>
    <property type="evidence" value="ECO:0007669"/>
    <property type="project" value="InterPro"/>
</dbReference>
<organism evidence="1 2">
    <name type="scientific">Aurantimonas marianensis</name>
    <dbReference type="NCBI Taxonomy" id="2920428"/>
    <lineage>
        <taxon>Bacteria</taxon>
        <taxon>Pseudomonadati</taxon>
        <taxon>Pseudomonadota</taxon>
        <taxon>Alphaproteobacteria</taxon>
        <taxon>Hyphomicrobiales</taxon>
        <taxon>Aurantimonadaceae</taxon>
        <taxon>Aurantimonas</taxon>
    </lineage>
</organism>
<dbReference type="RefSeq" id="WP_253965730.1">
    <property type="nucleotide sequence ID" value="NZ_JALHBS010000115.1"/>
</dbReference>
<evidence type="ECO:0000313" key="1">
    <source>
        <dbReference type="EMBL" id="MCP3056930.1"/>
    </source>
</evidence>
<comment type="caution">
    <text evidence="1">The sequence shown here is derived from an EMBL/GenBank/DDBJ whole genome shotgun (WGS) entry which is preliminary data.</text>
</comment>
<dbReference type="InterPro" id="IPR011330">
    <property type="entry name" value="Glyco_hydro/deAcase_b/a-brl"/>
</dbReference>
<sequence>MSATLFPLARAALEAARAAGRMTVFWWRDDDARRPTEPLTRLLALRRAAGVPLALAVIPDGIEAGLAEALSGDEAVAVLLHGWRHANHAPEGQKRSEFGDHRPIGVMLDEAAAGRAALAGLFPGRFLPAFVPPWNRIGEGVRARLAEAGLPGLSTFGRTASAGLHRLNTHLDLMNWREARGRTPAEADRLLAAEIDRRLDSGGDGEPIGLLSHHLQHDEAAWALLGALLEFLAPGPDILWPPAQALFDLPLVGGAGEADAGADRSENRR</sequence>
<evidence type="ECO:0000313" key="2">
    <source>
        <dbReference type="Proteomes" id="UP001155220"/>
    </source>
</evidence>
<name>A0A9X2HBN0_9HYPH</name>
<proteinExistence type="predicted"/>
<keyword evidence="2" id="KW-1185">Reference proteome</keyword>
<protein>
    <submittedName>
        <fullName evidence="1">Polysaccharide deacetylase family protein</fullName>
    </submittedName>
</protein>